<gene>
    <name evidence="2" type="ORF">LHGZ1_2219</name>
</gene>
<dbReference type="Gene3D" id="2.40.100.20">
    <property type="match status" value="1"/>
</dbReference>
<dbReference type="SUPFAM" id="SSF50891">
    <property type="entry name" value="Cyclophilin-like"/>
    <property type="match status" value="1"/>
</dbReference>
<organism evidence="2 3">
    <name type="scientific">Laribacter hongkongensis</name>
    <dbReference type="NCBI Taxonomy" id="168471"/>
    <lineage>
        <taxon>Bacteria</taxon>
        <taxon>Pseudomonadati</taxon>
        <taxon>Pseudomonadota</taxon>
        <taxon>Betaproteobacteria</taxon>
        <taxon>Neisseriales</taxon>
        <taxon>Aquaspirillaceae</taxon>
        <taxon>Laribacter</taxon>
    </lineage>
</organism>
<protein>
    <recommendedName>
        <fullName evidence="1">Cyclophilin-like domain-containing protein</fullName>
    </recommendedName>
</protein>
<proteinExistence type="predicted"/>
<name>A0A248LJU4_9NEIS</name>
<sequence length="178" mass="18876">MECTACPQDRMSAFDTNHRQNSCCLPAAHLLVSLFMLVASRAAVSGPDGPAAPVLDAPETSRVEMTIGQAGFVVTLADTPAARALGTHLPLLIDMAELNGNEKHAALPQPLPVSASRPGTIRCGDIMLYGSSTLVVFYRTFSSPYAYTRIGRVEDATNLARALGAGHVRIRFSRPAAP</sequence>
<dbReference type="AlphaFoldDB" id="A0A248LJU4"/>
<evidence type="ECO:0000313" key="3">
    <source>
        <dbReference type="Proteomes" id="UP000197424"/>
    </source>
</evidence>
<dbReference type="Pfam" id="PF18050">
    <property type="entry name" value="Cyclophil_like2"/>
    <property type="match status" value="1"/>
</dbReference>
<dbReference type="InterPro" id="IPR041183">
    <property type="entry name" value="Cyclophilin-like"/>
</dbReference>
<dbReference type="InterPro" id="IPR029000">
    <property type="entry name" value="Cyclophilin-like_dom_sf"/>
</dbReference>
<evidence type="ECO:0000313" key="2">
    <source>
        <dbReference type="EMBL" id="ASJ25050.1"/>
    </source>
</evidence>
<dbReference type="Proteomes" id="UP000197424">
    <property type="component" value="Chromosome"/>
</dbReference>
<dbReference type="OrthoDB" id="5298378at2"/>
<evidence type="ECO:0000259" key="1">
    <source>
        <dbReference type="Pfam" id="PF18050"/>
    </source>
</evidence>
<dbReference type="EMBL" id="CP022115">
    <property type="protein sequence ID" value="ASJ25050.1"/>
    <property type="molecule type" value="Genomic_DNA"/>
</dbReference>
<accession>A0A248LJU4</accession>
<reference evidence="3" key="1">
    <citation type="submission" date="2017-06" db="EMBL/GenBank/DDBJ databases">
        <title>Whole genome sequence of Laribacter hongkongensis LHGZ1.</title>
        <authorList>
            <person name="Chen D."/>
            <person name="Wu H."/>
            <person name="Chen J."/>
        </authorList>
    </citation>
    <scope>NUCLEOTIDE SEQUENCE [LARGE SCALE GENOMIC DNA]</scope>
    <source>
        <strain evidence="3">LHGZ1</strain>
    </source>
</reference>
<feature type="domain" description="Cyclophilin-like" evidence="1">
    <location>
        <begin position="65"/>
        <end position="172"/>
    </location>
</feature>